<dbReference type="Proteomes" id="UP000192247">
    <property type="component" value="Unassembled WGS sequence"/>
</dbReference>
<accession>A0A1V9XKZ9</accession>
<dbReference type="AlphaFoldDB" id="A0A1V9XKZ9"/>
<dbReference type="GO" id="GO:0005886">
    <property type="term" value="C:plasma membrane"/>
    <property type="evidence" value="ECO:0007669"/>
    <property type="project" value="TreeGrafter"/>
</dbReference>
<sequence length="287" mass="31598">MAFRMATVLVGLSVALSIVSILIMPMFCFVNTSTTFHICGWLQALSGMTLLGGCLIYPVGWNISIVQDVCGPLAGEYSQGNCAIRWAFVLAAIGVADSVVLSILAFVLGSYYVRMLPKNYLNSKVREPDVDLKTTSSPELTSRVPSRINKDRQIISSPQTATGLSMGNTMTIAQRENEPFGLRCSRRLRAIALLARLRLLDPHPGVPTIRQLYAGNGASGPQQKSIRLRQPVRSTAAPTCGDLTIRRCRRCRIHSDAALPRQMSECEFSSVRQEAPRCRSSRVNYIY</sequence>
<comment type="subcellular location">
    <subcellularLocation>
        <location evidence="1">Membrane</location>
        <topology evidence="1">Multi-pass membrane protein</topology>
    </subcellularLocation>
</comment>
<dbReference type="InterPro" id="IPR019372">
    <property type="entry name" value="LHFPL"/>
</dbReference>
<dbReference type="PANTHER" id="PTHR12489:SF1">
    <property type="entry name" value="LP10272P"/>
    <property type="match status" value="1"/>
</dbReference>
<name>A0A1V9XKZ9_9ACAR</name>
<feature type="transmembrane region" description="Helical" evidence="5">
    <location>
        <begin position="6"/>
        <end position="29"/>
    </location>
</feature>
<organism evidence="6 7">
    <name type="scientific">Tropilaelaps mercedesae</name>
    <dbReference type="NCBI Taxonomy" id="418985"/>
    <lineage>
        <taxon>Eukaryota</taxon>
        <taxon>Metazoa</taxon>
        <taxon>Ecdysozoa</taxon>
        <taxon>Arthropoda</taxon>
        <taxon>Chelicerata</taxon>
        <taxon>Arachnida</taxon>
        <taxon>Acari</taxon>
        <taxon>Parasitiformes</taxon>
        <taxon>Mesostigmata</taxon>
        <taxon>Gamasina</taxon>
        <taxon>Dermanyssoidea</taxon>
        <taxon>Laelapidae</taxon>
        <taxon>Tropilaelaps</taxon>
    </lineage>
</organism>
<evidence type="ECO:0000256" key="1">
    <source>
        <dbReference type="ARBA" id="ARBA00004141"/>
    </source>
</evidence>
<comment type="caution">
    <text evidence="6">The sequence shown here is derived from an EMBL/GenBank/DDBJ whole genome shotgun (WGS) entry which is preliminary data.</text>
</comment>
<dbReference type="EMBL" id="MNPL01008503">
    <property type="protein sequence ID" value="OQR74205.1"/>
    <property type="molecule type" value="Genomic_DNA"/>
</dbReference>
<proteinExistence type="predicted"/>
<protein>
    <submittedName>
        <fullName evidence="6">Lipoma HMGIC fusion partner 4 protein-like</fullName>
    </submittedName>
</protein>
<evidence type="ECO:0000256" key="2">
    <source>
        <dbReference type="ARBA" id="ARBA00022692"/>
    </source>
</evidence>
<dbReference type="Pfam" id="PF10242">
    <property type="entry name" value="L_HMGIC_fpl"/>
    <property type="match status" value="1"/>
</dbReference>
<reference evidence="6 7" key="1">
    <citation type="journal article" date="2017" name="Gigascience">
        <title>Draft genome of the honey bee ectoparasitic mite, Tropilaelaps mercedesae, is shaped by the parasitic life history.</title>
        <authorList>
            <person name="Dong X."/>
            <person name="Armstrong S.D."/>
            <person name="Xia D."/>
            <person name="Makepeace B.L."/>
            <person name="Darby A.C."/>
            <person name="Kadowaki T."/>
        </authorList>
    </citation>
    <scope>NUCLEOTIDE SEQUENCE [LARGE SCALE GENOMIC DNA]</scope>
    <source>
        <strain evidence="6">Wuxi-XJTLU</strain>
    </source>
</reference>
<feature type="transmembrane region" description="Helical" evidence="5">
    <location>
        <begin position="41"/>
        <end position="63"/>
    </location>
</feature>
<dbReference type="STRING" id="418985.A0A1V9XKZ9"/>
<evidence type="ECO:0000313" key="7">
    <source>
        <dbReference type="Proteomes" id="UP000192247"/>
    </source>
</evidence>
<evidence type="ECO:0000256" key="3">
    <source>
        <dbReference type="ARBA" id="ARBA00022989"/>
    </source>
</evidence>
<dbReference type="GO" id="GO:0007605">
    <property type="term" value="P:sensory perception of sound"/>
    <property type="evidence" value="ECO:0007669"/>
    <property type="project" value="TreeGrafter"/>
</dbReference>
<feature type="transmembrane region" description="Helical" evidence="5">
    <location>
        <begin position="83"/>
        <end position="113"/>
    </location>
</feature>
<keyword evidence="7" id="KW-1185">Reference proteome</keyword>
<evidence type="ECO:0000313" key="6">
    <source>
        <dbReference type="EMBL" id="OQR74205.1"/>
    </source>
</evidence>
<dbReference type="PANTHER" id="PTHR12489">
    <property type="entry name" value="LIPOMA HMGIC FUSION PARTNER-LIKE PROTEIN"/>
    <property type="match status" value="1"/>
</dbReference>
<evidence type="ECO:0000256" key="5">
    <source>
        <dbReference type="SAM" id="Phobius"/>
    </source>
</evidence>
<keyword evidence="2 5" id="KW-0812">Transmembrane</keyword>
<dbReference type="OrthoDB" id="5873721at2759"/>
<evidence type="ECO:0000256" key="4">
    <source>
        <dbReference type="ARBA" id="ARBA00023136"/>
    </source>
</evidence>
<keyword evidence="4 5" id="KW-0472">Membrane</keyword>
<gene>
    <name evidence="6" type="ORF">BIW11_03457</name>
</gene>
<dbReference type="InParanoid" id="A0A1V9XKZ9"/>
<keyword evidence="3 5" id="KW-1133">Transmembrane helix</keyword>